<evidence type="ECO:0000259" key="14">
    <source>
        <dbReference type="Pfam" id="PF02878"/>
    </source>
</evidence>
<dbReference type="EC" id="5.4.2.2" evidence="4"/>
<feature type="domain" description="Alpha-D-phosphohexomutase alpha/beta/alpha" evidence="15">
    <location>
        <begin position="176"/>
        <end position="280"/>
    </location>
</feature>
<gene>
    <name evidence="17" type="ORF">BB560_001758</name>
</gene>
<dbReference type="Pfam" id="PF02880">
    <property type="entry name" value="PGM_PMM_III"/>
    <property type="match status" value="1"/>
</dbReference>
<evidence type="ECO:0000256" key="6">
    <source>
        <dbReference type="ARBA" id="ARBA00022553"/>
    </source>
</evidence>
<dbReference type="InterPro" id="IPR005845">
    <property type="entry name" value="A-D-PHexomutase_a/b/a-II"/>
</dbReference>
<dbReference type="GO" id="GO:0000287">
    <property type="term" value="F:magnesium ion binding"/>
    <property type="evidence" value="ECO:0007669"/>
    <property type="project" value="InterPro"/>
</dbReference>
<evidence type="ECO:0000313" key="17">
    <source>
        <dbReference type="EMBL" id="PVV03753.1"/>
    </source>
</evidence>
<dbReference type="PRINTS" id="PR00509">
    <property type="entry name" value="PGMPMM"/>
</dbReference>
<comment type="catalytic activity">
    <reaction evidence="11">
        <text>alpha-D-glucose 1,6-bisphosphate + L-seryl-[protein] = O-phospho-L-seryl-[protein] + alpha-D-glucose 6-phosphate</text>
        <dbReference type="Rhea" id="RHEA:68752"/>
        <dbReference type="Rhea" id="RHEA-COMP:9863"/>
        <dbReference type="Rhea" id="RHEA-COMP:11604"/>
        <dbReference type="ChEBI" id="CHEBI:29999"/>
        <dbReference type="ChEBI" id="CHEBI:58225"/>
        <dbReference type="ChEBI" id="CHEBI:58392"/>
        <dbReference type="ChEBI" id="CHEBI:83421"/>
    </reaction>
</comment>
<protein>
    <recommendedName>
        <fullName evidence="4">phosphoglucomutase (alpha-D-glucose-1,6-bisphosphate-dependent)</fullName>
        <ecNumber evidence="4">5.4.2.2</ecNumber>
    </recommendedName>
</protein>
<dbReference type="Pfam" id="PF24947">
    <property type="entry name" value="PGM1_C_vert_fung"/>
    <property type="match status" value="1"/>
</dbReference>
<keyword evidence="18" id="KW-1185">Reference proteome</keyword>
<comment type="caution">
    <text evidence="17">The sequence shown here is derived from an EMBL/GenBank/DDBJ whole genome shotgun (WGS) entry which is preliminary data.</text>
</comment>
<comment type="catalytic activity">
    <reaction evidence="12">
        <text>O-phospho-L-seryl-[protein] + alpha-D-glucose 1-phosphate = alpha-D-glucose 1,6-bisphosphate + L-seryl-[protein]</text>
        <dbReference type="Rhea" id="RHEA:68748"/>
        <dbReference type="Rhea" id="RHEA-COMP:9863"/>
        <dbReference type="Rhea" id="RHEA-COMP:11604"/>
        <dbReference type="ChEBI" id="CHEBI:29999"/>
        <dbReference type="ChEBI" id="CHEBI:58392"/>
        <dbReference type="ChEBI" id="CHEBI:58601"/>
        <dbReference type="ChEBI" id="CHEBI:83421"/>
    </reaction>
</comment>
<dbReference type="SUPFAM" id="SSF53738">
    <property type="entry name" value="Phosphoglucomutase, first 3 domains"/>
    <property type="match status" value="3"/>
</dbReference>
<dbReference type="PROSITE" id="PS00710">
    <property type="entry name" value="PGM_PMM"/>
    <property type="match status" value="1"/>
</dbReference>
<organism evidence="17 18">
    <name type="scientific">Smittium megazygosporum</name>
    <dbReference type="NCBI Taxonomy" id="133381"/>
    <lineage>
        <taxon>Eukaryota</taxon>
        <taxon>Fungi</taxon>
        <taxon>Fungi incertae sedis</taxon>
        <taxon>Zoopagomycota</taxon>
        <taxon>Kickxellomycotina</taxon>
        <taxon>Harpellomycetes</taxon>
        <taxon>Harpellales</taxon>
        <taxon>Legeriomycetaceae</taxon>
        <taxon>Smittium</taxon>
    </lineage>
</organism>
<evidence type="ECO:0000259" key="16">
    <source>
        <dbReference type="Pfam" id="PF02880"/>
    </source>
</evidence>
<dbReference type="FunFam" id="3.40.120.10:FF:000004">
    <property type="entry name" value="Phosphoglucomutase 5"/>
    <property type="match status" value="1"/>
</dbReference>
<comment type="similarity">
    <text evidence="3 13">Belongs to the phosphohexose mutase family.</text>
</comment>
<feature type="domain" description="Alpha-D-phosphohexomutase alpha/beta/alpha" evidence="16">
    <location>
        <begin position="291"/>
        <end position="394"/>
    </location>
</feature>
<dbReference type="OrthoDB" id="2291at2759"/>
<evidence type="ECO:0000256" key="10">
    <source>
        <dbReference type="ARBA" id="ARBA00023277"/>
    </source>
</evidence>
<evidence type="ECO:0000256" key="11">
    <source>
        <dbReference type="ARBA" id="ARBA00049318"/>
    </source>
</evidence>
<evidence type="ECO:0000259" key="15">
    <source>
        <dbReference type="Pfam" id="PF02879"/>
    </source>
</evidence>
<dbReference type="EMBL" id="MBFS01000197">
    <property type="protein sequence ID" value="PVV03753.1"/>
    <property type="molecule type" value="Genomic_DNA"/>
</dbReference>
<dbReference type="InterPro" id="IPR005846">
    <property type="entry name" value="A-D-PHexomutase_a/b/a-III"/>
</dbReference>
<keyword evidence="5" id="KW-0313">Glucose metabolism</keyword>
<dbReference type="FunFam" id="3.30.310.50:FF:000002">
    <property type="entry name" value="Phosphoglucomutase 5"/>
    <property type="match status" value="1"/>
</dbReference>
<dbReference type="InterPro" id="IPR016055">
    <property type="entry name" value="A-D-PHexomutase_a/b/a-I/II/III"/>
</dbReference>
<accession>A0A2T9ZGN3</accession>
<reference evidence="17 18" key="1">
    <citation type="journal article" date="2018" name="MBio">
        <title>Comparative Genomics Reveals the Core Gene Toolbox for the Fungus-Insect Symbiosis.</title>
        <authorList>
            <person name="Wang Y."/>
            <person name="Stata M."/>
            <person name="Wang W."/>
            <person name="Stajich J.E."/>
            <person name="White M.M."/>
            <person name="Moncalvo J.M."/>
        </authorList>
    </citation>
    <scope>NUCLEOTIDE SEQUENCE [LARGE SCALE GENOMIC DNA]</scope>
    <source>
        <strain evidence="17 18">SC-DP-2</strain>
    </source>
</reference>
<name>A0A2T9ZGN3_9FUNG</name>
<evidence type="ECO:0000256" key="7">
    <source>
        <dbReference type="ARBA" id="ARBA00022723"/>
    </source>
</evidence>
<comment type="cofactor">
    <cofactor evidence="2">
        <name>Mg(2+)</name>
        <dbReference type="ChEBI" id="CHEBI:18420"/>
    </cofactor>
</comment>
<dbReference type="InterPro" id="IPR045244">
    <property type="entry name" value="PGM"/>
</dbReference>
<keyword evidence="8 13" id="KW-0460">Magnesium</keyword>
<dbReference type="Proteomes" id="UP000245609">
    <property type="component" value="Unassembled WGS sequence"/>
</dbReference>
<dbReference type="STRING" id="133381.A0A2T9ZGN3"/>
<evidence type="ECO:0000256" key="12">
    <source>
        <dbReference type="ARBA" id="ARBA00049409"/>
    </source>
</evidence>
<keyword evidence="7 13" id="KW-0479">Metal-binding</keyword>
<dbReference type="Pfam" id="PF02879">
    <property type="entry name" value="PGM_PMM_II"/>
    <property type="match status" value="1"/>
</dbReference>
<dbReference type="PANTHER" id="PTHR22573:SF2">
    <property type="entry name" value="PHOSPHOGLUCOMUTASE"/>
    <property type="match status" value="1"/>
</dbReference>
<comment type="catalytic activity">
    <reaction evidence="1">
        <text>alpha-D-glucose 1-phosphate = alpha-D-glucose 6-phosphate</text>
        <dbReference type="Rhea" id="RHEA:23536"/>
        <dbReference type="ChEBI" id="CHEBI:58225"/>
        <dbReference type="ChEBI" id="CHEBI:58601"/>
        <dbReference type="EC" id="5.4.2.2"/>
    </reaction>
</comment>
<evidence type="ECO:0000256" key="8">
    <source>
        <dbReference type="ARBA" id="ARBA00022842"/>
    </source>
</evidence>
<evidence type="ECO:0000256" key="1">
    <source>
        <dbReference type="ARBA" id="ARBA00000443"/>
    </source>
</evidence>
<sequence length="547" mass="60237">MSRKRKKARIKPGTSGLRKKVRVFLKPNYTENFVQAIFDAMPAPGPKDSVVVVGGDGRYYVKEAVQIIIKIGFANGVKKFIVGQNGIFSTPAVSNVIRKSKADGGILLTASHNPGGIDNDFGIKYNISNGGPAPESVTNAIFAASKSLSQYKIDISKIGTVNFGDHSVEVIDSIEDYFTMTKEIFDMDLIKSFIKSHPEFTLLFDGLNGVTGPYGKRIFIDELGLPANSIDQCVPLEDFGGEHPDPNLTYAHKLVSNVHSKQIDFGAASDGDGDRNMIISKDWFVNPTDSVAVIADYAKLAIPYFKKSGIKGLARSMPTSAAIDRVAHQHGVSVYEVPTGWKFFGNLMDAGKLSICGEESFGTGSDHIREKDGIWAVVAWLNIIAYVNKDSPKLIGIKDIMNTFFEKYGRNYFSRYDYEEVDSDAANRMYSDLKALCYGGLVGQSFLGDKFVIASADDFEYTDPIDHSVSKNQGLRIVFDDGSRIVVRLSGTGSSGATIRIYYEMYENRPEHLMMDTQTALKPLIDIALQITKLEEYTGRKEPTVIT</sequence>
<dbReference type="GO" id="GO:0004614">
    <property type="term" value="F:phosphoglucomutase activity"/>
    <property type="evidence" value="ECO:0007669"/>
    <property type="project" value="UniProtKB-EC"/>
</dbReference>
<dbReference type="Gene3D" id="3.30.310.50">
    <property type="entry name" value="Alpha-D-phosphohexomutase, C-terminal domain"/>
    <property type="match status" value="1"/>
</dbReference>
<dbReference type="InterPro" id="IPR005844">
    <property type="entry name" value="A-D-PHexomutase_a/b/a-I"/>
</dbReference>
<dbReference type="AlphaFoldDB" id="A0A2T9ZGN3"/>
<dbReference type="PANTHER" id="PTHR22573">
    <property type="entry name" value="PHOSPHOHEXOMUTASE FAMILY MEMBER"/>
    <property type="match status" value="1"/>
</dbReference>
<proteinExistence type="inferred from homology"/>
<dbReference type="InterPro" id="IPR036900">
    <property type="entry name" value="A-D-PHexomutase_C_sf"/>
</dbReference>
<dbReference type="FunFam" id="3.40.120.10:FF:000006">
    <property type="entry name" value="Phosphoglucomutase PgmA"/>
    <property type="match status" value="1"/>
</dbReference>
<evidence type="ECO:0000256" key="13">
    <source>
        <dbReference type="RuleBase" id="RU004326"/>
    </source>
</evidence>
<evidence type="ECO:0000256" key="3">
    <source>
        <dbReference type="ARBA" id="ARBA00010231"/>
    </source>
</evidence>
<dbReference type="InterPro" id="IPR016066">
    <property type="entry name" value="A-D-PHexomutase_CS"/>
</dbReference>
<evidence type="ECO:0000256" key="5">
    <source>
        <dbReference type="ARBA" id="ARBA00022526"/>
    </source>
</evidence>
<feature type="domain" description="Alpha-D-phosphohexomutase alpha/beta/alpha" evidence="14">
    <location>
        <begin position="10"/>
        <end position="151"/>
    </location>
</feature>
<evidence type="ECO:0000313" key="18">
    <source>
        <dbReference type="Proteomes" id="UP000245609"/>
    </source>
</evidence>
<dbReference type="NCBIfam" id="NF005737">
    <property type="entry name" value="PRK07564.1-1"/>
    <property type="match status" value="1"/>
</dbReference>
<dbReference type="SUPFAM" id="SSF55957">
    <property type="entry name" value="Phosphoglucomutase, C-terminal domain"/>
    <property type="match status" value="1"/>
</dbReference>
<dbReference type="GO" id="GO:0005829">
    <property type="term" value="C:cytosol"/>
    <property type="evidence" value="ECO:0007669"/>
    <property type="project" value="TreeGrafter"/>
</dbReference>
<dbReference type="GO" id="GO:0006006">
    <property type="term" value="P:glucose metabolic process"/>
    <property type="evidence" value="ECO:0007669"/>
    <property type="project" value="UniProtKB-KW"/>
</dbReference>
<keyword evidence="9" id="KW-0413">Isomerase</keyword>
<dbReference type="InterPro" id="IPR005841">
    <property type="entry name" value="Alpha-D-phosphohexomutase_SF"/>
</dbReference>
<evidence type="ECO:0000256" key="2">
    <source>
        <dbReference type="ARBA" id="ARBA00001946"/>
    </source>
</evidence>
<dbReference type="Pfam" id="PF02878">
    <property type="entry name" value="PGM_PMM_I"/>
    <property type="match status" value="1"/>
</dbReference>
<dbReference type="FunFam" id="3.40.120.10:FF:000005">
    <property type="entry name" value="Phosphoglucomutase 5"/>
    <property type="match status" value="1"/>
</dbReference>
<keyword evidence="10" id="KW-0119">Carbohydrate metabolism</keyword>
<evidence type="ECO:0000256" key="9">
    <source>
        <dbReference type="ARBA" id="ARBA00023235"/>
    </source>
</evidence>
<evidence type="ECO:0000256" key="4">
    <source>
        <dbReference type="ARBA" id="ARBA00012728"/>
    </source>
</evidence>
<keyword evidence="6" id="KW-0597">Phosphoprotein</keyword>
<dbReference type="Gene3D" id="3.40.120.10">
    <property type="entry name" value="Alpha-D-Glucose-1,6-Bisphosphate, subunit A, domain 3"/>
    <property type="match status" value="3"/>
</dbReference>